<dbReference type="Pfam" id="PF23245">
    <property type="entry name" value="RRM_PARP14_2"/>
    <property type="match status" value="3"/>
</dbReference>
<dbReference type="InterPro" id="IPR057044">
    <property type="entry name" value="PARP14_KH_1"/>
</dbReference>
<feature type="domain" description="Macro" evidence="11">
    <location>
        <begin position="2531"/>
        <end position="2718"/>
    </location>
</feature>
<feature type="domain" description="Macro" evidence="11">
    <location>
        <begin position="4473"/>
        <end position="4655"/>
    </location>
</feature>
<feature type="domain" description="Macro" evidence="11">
    <location>
        <begin position="1183"/>
        <end position="1357"/>
    </location>
</feature>
<dbReference type="CDD" id="cd01439">
    <property type="entry name" value="TCCD_inducible_PARP_like"/>
    <property type="match status" value="3"/>
</dbReference>
<name>A0AA47MKA8_MERPO</name>
<dbReference type="PROSITE" id="PS50918">
    <property type="entry name" value="WWE"/>
    <property type="match status" value="2"/>
</dbReference>
<dbReference type="Pfam" id="PF23085">
    <property type="entry name" value="RRM_PARP14_3"/>
    <property type="match status" value="3"/>
</dbReference>
<dbReference type="InterPro" id="IPR057043">
    <property type="entry name" value="PARP14_KH_2"/>
</dbReference>
<dbReference type="Pfam" id="PF00644">
    <property type="entry name" value="PARP"/>
    <property type="match status" value="2"/>
</dbReference>
<dbReference type="InterPro" id="IPR043472">
    <property type="entry name" value="Macro_dom-like"/>
</dbReference>
<evidence type="ECO:0000256" key="4">
    <source>
        <dbReference type="ARBA" id="ARBA00023027"/>
    </source>
</evidence>
<comment type="caution">
    <text evidence="12">The sequence shown here is derived from an EMBL/GenBank/DDBJ whole genome shotgun (WGS) entry which is preliminary data.</text>
</comment>
<dbReference type="InterPro" id="IPR012677">
    <property type="entry name" value="Nucleotide-bd_a/b_plait_sf"/>
</dbReference>
<dbReference type="GO" id="GO:0070212">
    <property type="term" value="P:protein poly-ADP-ribosylation"/>
    <property type="evidence" value="ECO:0007669"/>
    <property type="project" value="TreeGrafter"/>
</dbReference>
<dbReference type="InterPro" id="IPR012317">
    <property type="entry name" value="Poly(ADP-ribose)pol_cat_dom"/>
</dbReference>
<evidence type="ECO:0000259" key="11">
    <source>
        <dbReference type="PROSITE" id="PS51154"/>
    </source>
</evidence>
<dbReference type="GO" id="GO:0010629">
    <property type="term" value="P:negative regulation of gene expression"/>
    <property type="evidence" value="ECO:0007669"/>
    <property type="project" value="TreeGrafter"/>
</dbReference>
<dbReference type="GO" id="GO:0003950">
    <property type="term" value="F:NAD+ poly-ADP-ribosyltransferase activity"/>
    <property type="evidence" value="ECO:0007669"/>
    <property type="project" value="UniProtKB-UniRule"/>
</dbReference>
<feature type="compositionally biased region" description="Polar residues" evidence="8">
    <location>
        <begin position="957"/>
        <end position="968"/>
    </location>
</feature>
<feature type="region of interest" description="Disordered" evidence="8">
    <location>
        <begin position="2721"/>
        <end position="2742"/>
    </location>
</feature>
<dbReference type="Pfam" id="PF22005">
    <property type="entry name" value="WWE_1"/>
    <property type="match status" value="3"/>
</dbReference>
<keyword evidence="3 7" id="KW-0808">Transferase</keyword>
<dbReference type="GO" id="GO:1990404">
    <property type="term" value="F:NAD+-protein mono-ADP-ribosyltransferase activity"/>
    <property type="evidence" value="ECO:0007669"/>
    <property type="project" value="TreeGrafter"/>
</dbReference>
<protein>
    <recommendedName>
        <fullName evidence="7">Poly [ADP-ribose] polymerase</fullName>
        <shortName evidence="7">PARP</shortName>
        <ecNumber evidence="7">2.4.2.-</ecNumber>
    </recommendedName>
</protein>
<dbReference type="InterPro" id="IPR004170">
    <property type="entry name" value="WWE_dom"/>
</dbReference>
<dbReference type="FunFam" id="3.90.228.10:FF:000008">
    <property type="entry name" value="Poly [ADP-ribose] polymerase"/>
    <property type="match status" value="3"/>
</dbReference>
<dbReference type="PROSITE" id="PS51154">
    <property type="entry name" value="MACRO"/>
    <property type="match status" value="9"/>
</dbReference>
<organism evidence="12 13">
    <name type="scientific">Merluccius polli</name>
    <name type="common">Benguela hake</name>
    <name type="synonym">Merluccius cadenati</name>
    <dbReference type="NCBI Taxonomy" id="89951"/>
    <lineage>
        <taxon>Eukaryota</taxon>
        <taxon>Metazoa</taxon>
        <taxon>Chordata</taxon>
        <taxon>Craniata</taxon>
        <taxon>Vertebrata</taxon>
        <taxon>Euteleostomi</taxon>
        <taxon>Actinopterygii</taxon>
        <taxon>Neopterygii</taxon>
        <taxon>Teleostei</taxon>
        <taxon>Neoteleostei</taxon>
        <taxon>Acanthomorphata</taxon>
        <taxon>Zeiogadaria</taxon>
        <taxon>Gadariae</taxon>
        <taxon>Gadiformes</taxon>
        <taxon>Gadoidei</taxon>
        <taxon>Merlucciidae</taxon>
        <taxon>Merluccius</taxon>
    </lineage>
</organism>
<feature type="domain" description="PARP catalytic" evidence="10">
    <location>
        <begin position="3350"/>
        <end position="3563"/>
    </location>
</feature>
<dbReference type="Gene3D" id="3.30.70.330">
    <property type="match status" value="6"/>
</dbReference>
<dbReference type="InterPro" id="IPR057050">
    <property type="entry name" value="RRM_PARP14_2"/>
</dbReference>
<dbReference type="InterPro" id="IPR054596">
    <property type="entry name" value="PARP14_WWE"/>
</dbReference>
<dbReference type="CDD" id="cd02907">
    <property type="entry name" value="Macro_Af1521_BAL-like"/>
    <property type="match status" value="1"/>
</dbReference>
<dbReference type="Proteomes" id="UP001174136">
    <property type="component" value="Unassembled WGS sequence"/>
</dbReference>
<feature type="domain" description="Macro" evidence="11">
    <location>
        <begin position="4699"/>
        <end position="4873"/>
    </location>
</feature>
<feature type="domain" description="Macro" evidence="11">
    <location>
        <begin position="4275"/>
        <end position="4461"/>
    </location>
</feature>
<evidence type="ECO:0000256" key="7">
    <source>
        <dbReference type="RuleBase" id="RU362114"/>
    </source>
</evidence>
<comment type="similarity">
    <text evidence="6">Belongs to the ARTD/PARP family.</text>
</comment>
<sequence length="5294" mass="586642">MADDADGFPLVVDLEDNNVPKLKNKLLKYFQSKKRSNGGECQIQYEDGSGTATLRFRTEEDRTRVVAKETHQLLLEEGLLKVTVRLPGKRPLTTTASNKQIHSGGRPAEEEIQVEAASREEPAEEPALCSTSAVLENVPQDMSKDFMEMLVENICKNFQSPMNTQHEFSLEILSDLCSAVVTFSKNNEFITSCQTNRMFLSKNLSVRPLEVTAKVKVEDVSNIHSDVLQMYFENKGWEVEQITKDEEEESAVISFKMAADVQGIIKKKHLIRETPVNFFPFYDSLGSALYGKDQPTLKLPAAFSESIDPTILTYLHKKQEAAQMVCSPFAALFCKVDLLSSSVSFSPLPTLLQQKGVKAKDIKEWKHSVRQAFAQVLSEFKTLRLQPPLPAWEEFEARIREVVVDKAVEVIPDKAEGALSVIGFVDDVTRLEPTFNELMSKIEKRVLRENTSITHEVMISKVIYQFLCQDGLADQLKDVYPELKIAFQDKMILHGLQHEVLQAANLVVNKVLAVKRQRFQLDNSLLQFLKDEDEENLTKNVFTSNRIHAAVERVATDLNILAVSDNTLTEAQDQLKQVLISQYIDVEDGNVLKNPQWQNLVKYLEKGTNTPSKKFAITLSSAGQPERVTVAGYKDSVIPVSKKIEEHLYKYSQVDEAFPVKSDCIVRYIETQSKTGIYKVKDTVKITFGKESLNFRGPREDVMNCKSTFNALMSSVCFKEYQLSKPGAKEFFQENEAMYVSTLRNNTGCLVQLMDEFASGQNDPHPSKPIYQLQTSDGIDIVVCKDDLCSYPVDAVVINSNENLKLNGGIAGAFAAAAGSCLQEECNTVLLQRGQLKPGDSVITGAGGRLHCKKVIHVVGPQYDQSNPQRTVGQLRRAVKGSLELAEMNGCLSLAISAICANMGFPLNLCADTIIKAMKEHCDDRFGENNLKQIHFVSTDDRAVHALETAVRDKFGNQGTTYSQQSGPDKQKTKHQPNFSKLLKTNVGLSIQLVEGNIQDATTEVIVNVVGTELDLGKGAVSKAVLGAAGPKLQLLVSEERQTGNFGDVIVTGGCKLKSNMVFHAVVPPWDNQGNAHKILRGIVEDCLNEAHKRGLTSITFPAIGTGNLGFPKDLAASVMIEEVLKFKKQPNGLKTVVIVVYPKDRETIQVFKDELKKRLSTTPSVPAPLKTQSSLFSKVNSASGMHEMKIGHVRVQVLSGDITKETTDVIVNSSNPSFDLKTGVSKAILDAAGPTVEHECTILGGQPNTGMIMTKPGNLKCQTILHLPGRNDPQDIQLAVEAALVLVEQNRYTSISFPALGTGQGNAQAGQVADAMLDAVVDMVAQSAQSCLKVVRIVIFQPAMMKDFLSRMEKKAGSDKQNSGLVGKVWKGVVAYFSGGNAATKVTPQKDKNLVLDELQIKPACFHICGSSQAQVNKAITWIDELISKDYDETRITDRMILNLSHADYKDIGVIQSTMNVSVKINDERTCITIEGLTKNVHKANIEIQNMLKKIRDDEEIRKILESIDWQYQLQGVQFQSFDSTTNFLLEQANQNNQPCVDVDIRGRVYTVNMPDGPATDVQGNTVVIRRHDMQKDQDAINLPQHWDPMPSGSTCHTVPIQPGTPEYNEVVQLFQATCRQTVIKIDRIQNASLWKSLQIKKQDMDMRNGHQNNEKRLFHGACHTSITAINQHGFNRSYAGKNAACYGNGTYFAVNASYSAQDTYSKPDAQRQKYMYLCRVLTGDYTTGTSGMVVPPIKISPSLQYDSVVNDLNNIHMYIIFHDTQAYGFPLVVDLEDNNVPKLKNKLLKYFQSKKRSNGGECQIQYEDGSGTATLRFRTEEDRTRVVAKETHQLPLEEGLLNVTVRFPGKRPKLTTTASNKQIHSGGRPAEEIQVEAASREEPAEEPALCSTSAVLENVPQDMSKDFLKMLVENICKKFQSPMNTQHEFSLEILSDLCSAVVTFSKNNEFITSCQTNRMFLSKNLSVRPLEVTAKVKVEDISNISSDVLQVYFEKDGLEVEQITQDEEEESAVISFKMAADVQGIIKKKHLIRETPVKVFPFYDSLGSALYGKDRPTLKLPAAFSESIDPTISTYLHKKQEAAQMVCSPFAALFCKVDLLSSSVSFSPLPTLLQQKGVKAKDIKEWKHSVQQAFAQVLSGFKTLRLQPPLPAWEEFEAQIREVVVDKAVEVISDKAEGALSVIGFVDDVTRLEPTCNELMSKIEKRVLRENTSITHEVMISKVIYQFLCQDGLADQLKDVYPELKIAFQDKMILHGLQHEILEAANLVVSRALAVKQRKFQLDDSLLQFLKDEDEENLTKNVFTSNGIHAAVERVATGLNILAVSDNTLTEAQDQLKQVLISQYIDVEDGNVLKNPQWQNLVKCLEKGTNTPSKKFAITLSSAGQPERVTVAGYKDSVIPVSKKIEEHLYKYSQVDEAFPVKSDCIVRYIETQSKTGIYKVKDTVKMYFGKESFNFIGPREDVMNCQSMFDALMSSVYFEEYQLSKPGAKEFFQENEAMYVSALRNNTGCLVQLMDESGSGQNDLHPSKPIYQLQTSDGIDIVVCKDDLCSYPVDAVVINSNENLKLDGGIAGAFAAAAGSCLQEECNTILLQRGQLKPGDSVITGAGGQLHCKKVIHVVGPQYDQSNHQRTVGQLRRAVKGSLELAEMNGCLSLAISAICANMGFPLNLCADTIIKAMKEHCDDRFGENTLKQIHFVSTNDRAVHALETAVRDKFGNHGITYSQQSGPDKQKTKHQPNSSKLLKTNVGLSIQLVEGNIQDATTEVIVNVVGTELDLGKGAVSKAVLGAAGPQLQLLVSEERKTGNFGDVIVTGGCKLKSNVVFHAVVPPWDNQGNAHKMLRGIVEDCLNEAHKRGLTSITFPAIGTGNLDFPKDLAASVMIEEVLKFKKQPSGLKTVVIVVYPKDRETIQVFKDELKKRLSTTQSVPAPLKTQSSLFSKVTSASGMHEMTIGHVSVQVLSGDITKETTDVIVNSSNPSFDLKTGVSKAILDAAGPTVEHECTILGGQPNTGMIMTKPGNLKCQKILHLPGRNDPQDIQLAVEAALVLVEQNRYTSISFPALGTGQGNAQAGQVADAMLDAVVDLVAQSAQSCLKVVRIVIFQPAMLKDFLSRMEKKAGSDKQNSSFFGNIHGKLKGVVAYLSGGNAATKVTPQKDKNLVLDELQIKSACFHICGSSQAQVNKAITWIDELISNDYVETPITDRMILNLSHADYQDIGVIQSTMNVSVKINDERTSITLEGLTKNVHKANIEIQNMLKKIRDDEDIRKILESIEWQYQLQGVQFQSFDSTTNFLLEQANQNNEPRVDVDIRGRVYTVNMPDGPATDVQGNTVEIRRHDMQKDQDAINLPQHWDPMPSGSTCHTVPITPGTQEYNDVVQLFQATCQQTVIKIDRIQNASLWKSLQIKKQDMDMMNGHQNNEKRLFHGACHTSITAINQHGFNRSYAGKNAAYYGNGSYFAVNASYSADDTYSKPDAQGQKCMYLCRVLTGDYTTGTSGMVVPPTKKSSILQYDNGFPLVVDLEDNNVPKLKNKLLKYFQSKKRSNGGECQIQYEDGSGTATLRFRTEEDRTRVVAKETHQLLLEEGLLKVTVRLPGKRPLTTTVSNKQIHSDGRPAEEEIQVEAASREAPAEEPALCSTSAVLENVPQDMSKDFMEMLVENICKKFQSPMKTQHEFSLEILSDLCSAVVTFSKNNSFITSCQTNRTFLSKNLSVRPLEVTAKVKVEDVANIHSDVLLLYFENEGWEVEQITKDEEEQSAVISFKMAAAVQEIIKKKHLIRTKQVKVFPFYDSLGSALYGKDRPTLKLPAAFSESIDPTISTYLHKKQEAAQMVCSPFAALFCKVDLLSSSVSFSPLPTLLQQKGVKAKDIKVWKHSVQQAFTQVLSRFKTLRLQPPLPAWEEFEAQIREVVVNKAVEVIPDKAEGVLSVSGFVDDVTRLEPTCTELMSKIEKSFLRKNTIIRHEVKISNIIYQFLCQDGLADQLKGKYPELKIAFQDKMILNGLQHEVSEAANLVFNRALAVKRRKFKLDDSLLQFLKDEDEENLTKSVFTSNGIHAAVERVATGLNILAVSDNTLTEAQGQVKQVLISQYIDVKDCNVLKNPQWHDLVKCLEKGTNTPLKKFAITMSSAGQFQRVTVAGYKDSVIPVYKKIEEHLYKYSQVDETVPVKSACIVRYIETQPGSNKVKDTVKMHFGKESFNFIGPREDVMNCKSTFNALMSSVCFKEYQLSKPGAKEFFQENEAMYVSTLMKNTGCVVQLMDESASGQNDPHPSKPIYQLQTSDGIDIVVCKADLCSYPVDAVVINSNENLKLDGGITGAFAAAAGSCLQEECNTILQKGQLKPGDSVITGAGGQLYCKKVIHMVGPQYDQSNHQRTVGQLRRAVKGSLELAEKNGCLSLAISAISTNMGFPLNLCADTIIKVMKEHCDDQCGENTLKQIHFVSTDDRAVQALETAVRDKFGNHGITSQQSDSDQLLESPHLEMKIQIVEGKIKDATTEVIVNVVGTDLDLGKGAISKAILRAAGSKLQMLVSEQRKTGNIGDVIVTGGCDLKSNVVFHTVVPSWDSQDNTREILRGIVEDCLNKAQKRGLTSITFPAIGTGNLGFPTDLAASVMIEEILKLKKQPRGLKTVDIVLYPKDKETIQMNYRNGSQQHQVIQLLLRPSQCSLHVHWDLLKIVYLVHSDCFVSQGLFSKVTSASGMHEMTIGHVRVQVLSGDITKETTDVIINSSNPSFNHKKGVSKAILDAAGPTVEHECTILGGQPNTGMIMTKPGNLKCQKILHLSGCNDPQDIQKAVKAALVLVEQNHYISISFPALGTGQGNAQAGQVADAMLDAVVDTVAQSAQSCLKVVRIVIFQPAMMKDFLTRMEKKAGSDKQNCSLVGKLWKGVVAYLSGGSAANKVVPQKDKELVLDDLQIKSACFHICGSSQAQVNKAKTWIDELISNDYVQTPITDRMILNLSHADYKDIGVIQSTMNVCVKINAERTCITLEGIAKYVHKATTEIQKMLKKVRDDDEIRKILESIQWQYQLQGVQFQSFDSTTNFLLEQAKQNLQPRVDIDIQGQLYTVNMPDGSATDVQGNTVEIRRYDMQKDQDSIKLPQHWATMPSGSTWHTFPVNANTSEYNEVLGLFQATSKGTVITIERIQNPGLWKSLQIKRAEMEKKNGHQNNEKRLFHGVCHTKISAINQGGFNRSFAGMNTGALYGNGTYFAVNAEDSENYSKPDDQDQKFMYLCSVMTGDYTKGVEKMITPPTKGPFVLYDSVVDNDQNPQIFVVFHDTQACPEYLIKFKKNK</sequence>
<dbReference type="SUPFAM" id="SSF117839">
    <property type="entry name" value="WWE domain"/>
    <property type="match status" value="3"/>
</dbReference>
<dbReference type="Pfam" id="PF23084">
    <property type="entry name" value="KH_PARP14_1"/>
    <property type="match status" value="3"/>
</dbReference>
<evidence type="ECO:0000313" key="13">
    <source>
        <dbReference type="Proteomes" id="UP001174136"/>
    </source>
</evidence>
<evidence type="ECO:0000259" key="9">
    <source>
        <dbReference type="PROSITE" id="PS50918"/>
    </source>
</evidence>
<evidence type="ECO:0000259" key="10">
    <source>
        <dbReference type="PROSITE" id="PS51059"/>
    </source>
</evidence>
<dbReference type="InterPro" id="IPR037197">
    <property type="entry name" value="WWE_dom_sf"/>
</dbReference>
<reference evidence="12" key="1">
    <citation type="journal article" date="2023" name="Front. Mar. Sci.">
        <title>A new Merluccius polli reference genome to investigate the effects of global change in West African waters.</title>
        <authorList>
            <person name="Mateo J.L."/>
            <person name="Blanco-Fernandez C."/>
            <person name="Garcia-Vazquez E."/>
            <person name="Machado-Schiaffino G."/>
        </authorList>
    </citation>
    <scope>NUCLEOTIDE SEQUENCE</scope>
    <source>
        <strain evidence="12">C29</strain>
        <tissue evidence="12">Fin</tissue>
    </source>
</reference>
<dbReference type="InterPro" id="IPR052056">
    <property type="entry name" value="Mono-ARTD/PARP"/>
</dbReference>
<keyword evidence="2 7" id="KW-0328">Glycosyltransferase</keyword>
<evidence type="ECO:0000256" key="8">
    <source>
        <dbReference type="SAM" id="MobiDB-lite"/>
    </source>
</evidence>
<evidence type="ECO:0000256" key="1">
    <source>
        <dbReference type="ARBA" id="ARBA00004123"/>
    </source>
</evidence>
<feature type="domain" description="Macro" evidence="11">
    <location>
        <begin position="978"/>
        <end position="1160"/>
    </location>
</feature>
<dbReference type="GO" id="GO:0005737">
    <property type="term" value="C:cytoplasm"/>
    <property type="evidence" value="ECO:0007669"/>
    <property type="project" value="TreeGrafter"/>
</dbReference>
<dbReference type="EMBL" id="JAOPHQ010003767">
    <property type="protein sequence ID" value="KAK0141654.1"/>
    <property type="molecule type" value="Genomic_DNA"/>
</dbReference>
<dbReference type="SUPFAM" id="SSF56399">
    <property type="entry name" value="ADP-ribosylation"/>
    <property type="match status" value="3"/>
</dbReference>
<dbReference type="Gene3D" id="3.40.220.10">
    <property type="entry name" value="Leucine Aminopeptidase, subunit E, domain 1"/>
    <property type="match status" value="9"/>
</dbReference>
<dbReference type="Pfam" id="PF01661">
    <property type="entry name" value="Macro"/>
    <property type="match status" value="9"/>
</dbReference>
<comment type="subcellular location">
    <subcellularLocation>
        <location evidence="1">Nucleus</location>
    </subcellularLocation>
</comment>
<dbReference type="EC" id="2.4.2.-" evidence="7"/>
<dbReference type="InterPro" id="IPR057051">
    <property type="entry name" value="PARP14_RPM_1"/>
</dbReference>
<dbReference type="PANTHER" id="PTHR14453:SF89">
    <property type="entry name" value="PROTEIN MONO-ADP-RIBOSYLTRANSFERASE PARP14"/>
    <property type="match status" value="1"/>
</dbReference>
<proteinExistence type="inferred from homology"/>
<feature type="domain" description="Macro" evidence="11">
    <location>
        <begin position="768"/>
        <end position="955"/>
    </location>
</feature>
<feature type="domain" description="Macro" evidence="11">
    <location>
        <begin position="2946"/>
        <end position="3120"/>
    </location>
</feature>
<dbReference type="Pfam" id="PF23251">
    <property type="entry name" value="KH_PARP14_4"/>
    <property type="match status" value="3"/>
</dbReference>
<evidence type="ECO:0000256" key="6">
    <source>
        <dbReference type="ARBA" id="ARBA00024347"/>
    </source>
</evidence>
<dbReference type="InterPro" id="IPR057046">
    <property type="entry name" value="PARP14_KH_4"/>
</dbReference>
<feature type="domain" description="WWE" evidence="9">
    <location>
        <begin position="5013"/>
        <end position="5088"/>
    </location>
</feature>
<dbReference type="GO" id="GO:0005634">
    <property type="term" value="C:nucleus"/>
    <property type="evidence" value="ECO:0007669"/>
    <property type="project" value="UniProtKB-SubCell"/>
</dbReference>
<feature type="domain" description="Macro" evidence="11">
    <location>
        <begin position="2741"/>
        <end position="2923"/>
    </location>
</feature>
<dbReference type="Gene3D" id="3.90.228.10">
    <property type="match status" value="3"/>
</dbReference>
<dbReference type="Pfam" id="PF23248">
    <property type="entry name" value="KH_PARP14_2"/>
    <property type="match status" value="3"/>
</dbReference>
<dbReference type="SMART" id="SM00506">
    <property type="entry name" value="A1pp"/>
    <property type="match status" value="9"/>
</dbReference>
<feature type="domain" description="PARP catalytic" evidence="10">
    <location>
        <begin position="1584"/>
        <end position="1801"/>
    </location>
</feature>
<evidence type="ECO:0000313" key="12">
    <source>
        <dbReference type="EMBL" id="KAK0141654.1"/>
    </source>
</evidence>
<dbReference type="Pfam" id="PF23222">
    <property type="entry name" value="RRM_PARP14_1"/>
    <property type="match status" value="3"/>
</dbReference>
<dbReference type="InterPro" id="IPR057045">
    <property type="entry name" value="PARP14_KH_3"/>
</dbReference>
<dbReference type="InterPro" id="IPR002589">
    <property type="entry name" value="Macro_dom"/>
</dbReference>
<keyword evidence="13" id="KW-1185">Reference proteome</keyword>
<keyword evidence="5" id="KW-0539">Nucleus</keyword>
<dbReference type="Pfam" id="PF23254">
    <property type="entry name" value="KH_PARP14_8"/>
    <property type="match status" value="3"/>
</dbReference>
<dbReference type="SUPFAM" id="SSF52949">
    <property type="entry name" value="Macro domain-like"/>
    <property type="match status" value="9"/>
</dbReference>
<feature type="domain" description="WWE" evidence="9">
    <location>
        <begin position="3263"/>
        <end position="3338"/>
    </location>
</feature>
<evidence type="ECO:0000256" key="2">
    <source>
        <dbReference type="ARBA" id="ARBA00022676"/>
    </source>
</evidence>
<dbReference type="GO" id="GO:0003714">
    <property type="term" value="F:transcription corepressor activity"/>
    <property type="evidence" value="ECO:0007669"/>
    <property type="project" value="TreeGrafter"/>
</dbReference>
<dbReference type="Gene3D" id="3.30.720.50">
    <property type="match status" value="3"/>
</dbReference>
<dbReference type="InterPro" id="IPR057049">
    <property type="entry name" value="PARP14_KH_8"/>
</dbReference>
<dbReference type="InterPro" id="IPR057047">
    <property type="entry name" value="PARP14_KH_5"/>
</dbReference>
<evidence type="ECO:0000256" key="5">
    <source>
        <dbReference type="ARBA" id="ARBA00023242"/>
    </source>
</evidence>
<accession>A0AA47MKA8</accession>
<feature type="region of interest" description="Disordered" evidence="8">
    <location>
        <begin position="957"/>
        <end position="976"/>
    </location>
</feature>
<dbReference type="PANTHER" id="PTHR14453">
    <property type="entry name" value="PARP/ZINC FINGER CCCH TYPE DOMAIN CONTAINING PROTEIN"/>
    <property type="match status" value="1"/>
</dbReference>
<keyword evidence="4 7" id="KW-0520">NAD</keyword>
<gene>
    <name evidence="12" type="primary">Parp14_6</name>
    <name evidence="12" type="ORF">N1851_020691</name>
</gene>
<dbReference type="Pfam" id="PF23249">
    <property type="entry name" value="KH_PARP14_3"/>
    <property type="match status" value="3"/>
</dbReference>
<dbReference type="PROSITE" id="PS51059">
    <property type="entry name" value="PARP_CATALYTIC"/>
    <property type="match status" value="3"/>
</dbReference>
<evidence type="ECO:0000256" key="3">
    <source>
        <dbReference type="ARBA" id="ARBA00022679"/>
    </source>
</evidence>
<dbReference type="Pfam" id="PF23252">
    <property type="entry name" value="KH_PARP14_5"/>
    <property type="match status" value="3"/>
</dbReference>
<feature type="domain" description="PARP catalytic" evidence="10">
    <location>
        <begin position="5100"/>
        <end position="5294"/>
    </location>
</feature>